<evidence type="ECO:0000313" key="1">
    <source>
        <dbReference type="EMBL" id="MBX58044.1"/>
    </source>
</evidence>
<name>A0A2P2PTH4_RHIMU</name>
<dbReference type="AlphaFoldDB" id="A0A2P2PTH4"/>
<accession>A0A2P2PTH4</accession>
<sequence>MQLTNPNGNSHQRTRWDFKNHLSIFLNLGSNLDTRCQSNYNPNAIATIYLLPRAENSRIPPCQPRCYNSRSLDVLCAKDNQGAVQPITNFFIS</sequence>
<dbReference type="EMBL" id="GGEC01077560">
    <property type="protein sequence ID" value="MBX58044.1"/>
    <property type="molecule type" value="Transcribed_RNA"/>
</dbReference>
<protein>
    <submittedName>
        <fullName evidence="1">Uncharacterized protein</fullName>
    </submittedName>
</protein>
<reference evidence="1" key="1">
    <citation type="submission" date="2018-02" db="EMBL/GenBank/DDBJ databases">
        <title>Rhizophora mucronata_Transcriptome.</title>
        <authorList>
            <person name="Meera S.P."/>
            <person name="Sreeshan A."/>
            <person name="Augustine A."/>
        </authorList>
    </citation>
    <scope>NUCLEOTIDE SEQUENCE</scope>
    <source>
        <tissue evidence="1">Leaf</tissue>
    </source>
</reference>
<proteinExistence type="predicted"/>
<organism evidence="1">
    <name type="scientific">Rhizophora mucronata</name>
    <name type="common">Asiatic mangrove</name>
    <dbReference type="NCBI Taxonomy" id="61149"/>
    <lineage>
        <taxon>Eukaryota</taxon>
        <taxon>Viridiplantae</taxon>
        <taxon>Streptophyta</taxon>
        <taxon>Embryophyta</taxon>
        <taxon>Tracheophyta</taxon>
        <taxon>Spermatophyta</taxon>
        <taxon>Magnoliopsida</taxon>
        <taxon>eudicotyledons</taxon>
        <taxon>Gunneridae</taxon>
        <taxon>Pentapetalae</taxon>
        <taxon>rosids</taxon>
        <taxon>fabids</taxon>
        <taxon>Malpighiales</taxon>
        <taxon>Rhizophoraceae</taxon>
        <taxon>Rhizophora</taxon>
    </lineage>
</organism>